<name>A0A2I1DI96_9PROT</name>
<sequence length="112" mass="12441">MKLNMAINKIKSITNLEIDLPVDKGLYAITGQNGSGKSTLVTCASSVFFNMPMNDYFGVTDEDASISFKLNNATRSWTKNERGKWVSSYSGNMSIKGFYEGSIIFGTRFRNT</sequence>
<evidence type="ECO:0000313" key="3">
    <source>
        <dbReference type="Proteomes" id="UP000234329"/>
    </source>
</evidence>
<proteinExistence type="predicted"/>
<dbReference type="Gene3D" id="3.40.50.300">
    <property type="entry name" value="P-loop containing nucleotide triphosphate hydrolases"/>
    <property type="match status" value="1"/>
</dbReference>
<dbReference type="Pfam" id="PF13476">
    <property type="entry name" value="AAA_23"/>
    <property type="match status" value="1"/>
</dbReference>
<evidence type="ECO:0000313" key="2">
    <source>
        <dbReference type="EMBL" id="PKY09594.1"/>
    </source>
</evidence>
<dbReference type="GO" id="GO:0006302">
    <property type="term" value="P:double-strand break repair"/>
    <property type="evidence" value="ECO:0007669"/>
    <property type="project" value="InterPro"/>
</dbReference>
<comment type="caution">
    <text evidence="2">The sequence shown here is derived from an EMBL/GenBank/DDBJ whole genome shotgun (WGS) entry which is preliminary data.</text>
</comment>
<dbReference type="SUPFAM" id="SSF52540">
    <property type="entry name" value="P-loop containing nucleoside triphosphate hydrolases"/>
    <property type="match status" value="1"/>
</dbReference>
<dbReference type="GO" id="GO:0016887">
    <property type="term" value="F:ATP hydrolysis activity"/>
    <property type="evidence" value="ECO:0007669"/>
    <property type="project" value="InterPro"/>
</dbReference>
<evidence type="ECO:0000259" key="1">
    <source>
        <dbReference type="Pfam" id="PF13476"/>
    </source>
</evidence>
<dbReference type="InParanoid" id="A0A2I1DI96"/>
<dbReference type="InterPro" id="IPR027417">
    <property type="entry name" value="P-loop_NTPase"/>
</dbReference>
<reference evidence="2 3" key="1">
    <citation type="submission" date="2017-03" db="EMBL/GenBank/DDBJ databases">
        <title>Draft genime sequence of the acidophilic sulfur-oxidizing bacterium Acidithiobacillus sp. SH, isolated from seawater.</title>
        <authorList>
            <person name="Sharmin S."/>
            <person name="Tokuhisa M."/>
            <person name="Kanao T."/>
            <person name="Kamimura K."/>
        </authorList>
    </citation>
    <scope>NUCLEOTIDE SEQUENCE [LARGE SCALE GENOMIC DNA]</scope>
    <source>
        <strain evidence="2 3">SH</strain>
    </source>
</reference>
<keyword evidence="3" id="KW-1185">Reference proteome</keyword>
<dbReference type="InterPro" id="IPR038729">
    <property type="entry name" value="Rad50/SbcC_AAA"/>
</dbReference>
<dbReference type="Proteomes" id="UP000234329">
    <property type="component" value="Unassembled WGS sequence"/>
</dbReference>
<accession>A0A2I1DI96</accession>
<organism evidence="2 3">
    <name type="scientific">Acidithiobacillus marinus</name>
    <dbReference type="NCBI Taxonomy" id="187490"/>
    <lineage>
        <taxon>Bacteria</taxon>
        <taxon>Pseudomonadati</taxon>
        <taxon>Pseudomonadota</taxon>
        <taxon>Acidithiobacillia</taxon>
        <taxon>Acidithiobacillales</taxon>
        <taxon>Acidithiobacillaceae</taxon>
        <taxon>Acidithiobacillus</taxon>
    </lineage>
</organism>
<dbReference type="EMBL" id="MXAV01000055">
    <property type="protein sequence ID" value="PKY09594.1"/>
    <property type="molecule type" value="Genomic_DNA"/>
</dbReference>
<gene>
    <name evidence="2" type="ORF">B1757_13990</name>
</gene>
<protein>
    <recommendedName>
        <fullName evidence="1">Rad50/SbcC-type AAA domain-containing protein</fullName>
    </recommendedName>
</protein>
<feature type="non-terminal residue" evidence="2">
    <location>
        <position position="112"/>
    </location>
</feature>
<dbReference type="AlphaFoldDB" id="A0A2I1DI96"/>
<feature type="domain" description="Rad50/SbcC-type AAA" evidence="1">
    <location>
        <begin position="6"/>
        <end position="53"/>
    </location>
</feature>
<dbReference type="RefSeq" id="WP_172437739.1">
    <property type="nucleotide sequence ID" value="NZ_MXAV01000055.1"/>
</dbReference>